<dbReference type="Proteomes" id="UP000031890">
    <property type="component" value="Chromosome"/>
</dbReference>
<feature type="transmembrane region" description="Helical" evidence="1">
    <location>
        <begin position="166"/>
        <end position="187"/>
    </location>
</feature>
<keyword evidence="1" id="KW-0472">Membrane</keyword>
<evidence type="ECO:0000313" key="2">
    <source>
        <dbReference type="EMBL" id="AJI79781.1"/>
    </source>
</evidence>
<feature type="transmembrane region" description="Helical" evidence="1">
    <location>
        <begin position="242"/>
        <end position="270"/>
    </location>
</feature>
<proteinExistence type="predicted"/>
<feature type="transmembrane region" description="Helical" evidence="1">
    <location>
        <begin position="621"/>
        <end position="647"/>
    </location>
</feature>
<dbReference type="HOGENOM" id="CLU_414891_0_0_11"/>
<keyword evidence="1" id="KW-1133">Transmembrane helix</keyword>
<sequence>MKTSVRLLTVGILLSTVISAFIAFVGASLLSTLDYRLGNEFVQIEDFKPDSHTETLFPELSEFAGDSGFDVSIYYSSLADSDGELRIYSSALPSGVASFESQKFQRGEKLVWYPLSEIPTKEPRQVFNIKGSENDARDLTTWLEERGYSVIGLQNLTWSFVMTSSLPLLVAAAFLLALVLGGGHCLVRAREIGIHRLLGLKLSQTLRLDVTRLAKQTWLPFFLAIIFIAAALYLYNDWAEATLFWAFFGVSVLLQWVGLALGYVLGQLLVRNISIPQAIKGKVRARPITYALYAVRLLALLTSLTALSQMVDTGAEVSAREELQPYWSGHANEQEFALSSNITPDEKEQAAAAAPLRQADREGKLLLADPFWLTWPTQLEAPVILSNHRFAVQAGVSPSEEDVTVCAPVALSEESKQTIIDSVAFEAELAKKKVPDFNWKEDCSLGQVFSYDVELRPVINDPIVVSLPVGLEAIGDRNLLAKASQKVLLAIEPTVVGELKDGTVGKVLATAQPHADSWRSSLEEAKDQFSLWSLNTVVAILLVSLLIVAGLFSFQVAFRRELYVSFICGRSPWKMCRKILLAELFFFVTTIGWVLYRLREHKEQLESHYPSTWSMGFENRWSTATVLAVVAFSIVWMCISIGLTWWISARNQMRWTDSEGN</sequence>
<feature type="transmembrane region" description="Helical" evidence="1">
    <location>
        <begin position="290"/>
        <end position="311"/>
    </location>
</feature>
<gene>
    <name evidence="2" type="ORF">CSING_11430</name>
</gene>
<feature type="transmembrane region" description="Helical" evidence="1">
    <location>
        <begin position="7"/>
        <end position="30"/>
    </location>
</feature>
<dbReference type="KEGG" id="csx:CSING_11430"/>
<reference evidence="2 3" key="1">
    <citation type="journal article" date="2015" name="Genome Announc.">
        <title>Complete Genome Sequence and Annotation of Corynebacterium singulare DSM 44357, Isolated from a Human Semen Specimen.</title>
        <authorList>
            <person name="Merten M."/>
            <person name="Brinkrolf K."/>
            <person name="Albersmeier A."/>
            <person name="Kutter Y."/>
            <person name="Ruckert C."/>
            <person name="Tauch A."/>
        </authorList>
    </citation>
    <scope>NUCLEOTIDE SEQUENCE [LARGE SCALE GENOMIC DNA]</scope>
    <source>
        <strain evidence="2">IBS B52218</strain>
    </source>
</reference>
<dbReference type="AlphaFoldDB" id="A0A0B6F6Y4"/>
<dbReference type="STRING" id="161899.CSING_11430"/>
<protein>
    <submittedName>
        <fullName evidence="2">Uncharacterized protein</fullName>
    </submittedName>
</protein>
<feature type="transmembrane region" description="Helical" evidence="1">
    <location>
        <begin position="579"/>
        <end position="596"/>
    </location>
</feature>
<organism evidence="2 3">
    <name type="scientific">Corynebacterium singulare</name>
    <dbReference type="NCBI Taxonomy" id="161899"/>
    <lineage>
        <taxon>Bacteria</taxon>
        <taxon>Bacillati</taxon>
        <taxon>Actinomycetota</taxon>
        <taxon>Actinomycetes</taxon>
        <taxon>Mycobacteriales</taxon>
        <taxon>Corynebacteriaceae</taxon>
        <taxon>Corynebacterium</taxon>
    </lineage>
</organism>
<dbReference type="EMBL" id="CP010827">
    <property type="protein sequence ID" value="AJI79781.1"/>
    <property type="molecule type" value="Genomic_DNA"/>
</dbReference>
<keyword evidence="1" id="KW-0812">Transmembrane</keyword>
<evidence type="ECO:0000313" key="3">
    <source>
        <dbReference type="Proteomes" id="UP000031890"/>
    </source>
</evidence>
<name>A0A0B6F6Y4_9CORY</name>
<feature type="transmembrane region" description="Helical" evidence="1">
    <location>
        <begin position="217"/>
        <end position="236"/>
    </location>
</feature>
<dbReference type="RefSeq" id="WP_042532296.1">
    <property type="nucleotide sequence ID" value="NZ_CP010827.1"/>
</dbReference>
<evidence type="ECO:0000256" key="1">
    <source>
        <dbReference type="SAM" id="Phobius"/>
    </source>
</evidence>
<dbReference type="OrthoDB" id="4386837at2"/>
<feature type="transmembrane region" description="Helical" evidence="1">
    <location>
        <begin position="529"/>
        <end position="558"/>
    </location>
</feature>
<accession>A0A0B6F6Y4</accession>